<dbReference type="GO" id="GO:0006355">
    <property type="term" value="P:regulation of DNA-templated transcription"/>
    <property type="evidence" value="ECO:0007669"/>
    <property type="project" value="InterPro"/>
</dbReference>
<dbReference type="InterPro" id="IPR004573">
    <property type="entry name" value="rRNA_ssu_MeTfrase_B"/>
</dbReference>
<evidence type="ECO:0000313" key="17">
    <source>
        <dbReference type="Proteomes" id="UP000264541"/>
    </source>
</evidence>
<accession>A0A372LBL5</accession>
<dbReference type="Gene3D" id="3.40.50.150">
    <property type="entry name" value="Vaccinia Virus protein VP39"/>
    <property type="match status" value="1"/>
</dbReference>
<dbReference type="InterPro" id="IPR054728">
    <property type="entry name" value="RsmB-like_ferredoxin"/>
</dbReference>
<dbReference type="PRINTS" id="PR02008">
    <property type="entry name" value="RCMTFAMILY"/>
</dbReference>
<evidence type="ECO:0000256" key="1">
    <source>
        <dbReference type="ARBA" id="ARBA00002724"/>
    </source>
</evidence>
<dbReference type="Pfam" id="PF22458">
    <property type="entry name" value="RsmF-B_ferredox"/>
    <property type="match status" value="1"/>
</dbReference>
<dbReference type="InterPro" id="IPR006027">
    <property type="entry name" value="NusB_RsmB_TIM44"/>
</dbReference>
<dbReference type="OrthoDB" id="9810297at2"/>
<dbReference type="InterPro" id="IPR001678">
    <property type="entry name" value="MeTrfase_RsmB-F_NOP2_dom"/>
</dbReference>
<evidence type="ECO:0000256" key="12">
    <source>
        <dbReference type="ARBA" id="ARBA00031088"/>
    </source>
</evidence>
<name>A0A372LBL5_9BACI</name>
<evidence type="ECO:0000256" key="7">
    <source>
        <dbReference type="ARBA" id="ARBA00022603"/>
    </source>
</evidence>
<dbReference type="FunFam" id="3.30.70.1170:FF:000003">
    <property type="entry name" value="16S rRNA (Cytosine(967)-C(5))-methyltransferase RsmB"/>
    <property type="match status" value="1"/>
</dbReference>
<dbReference type="Pfam" id="PF01189">
    <property type="entry name" value="Methyltr_RsmB-F"/>
    <property type="match status" value="1"/>
</dbReference>
<evidence type="ECO:0000256" key="13">
    <source>
        <dbReference type="ARBA" id="ARBA00047283"/>
    </source>
</evidence>
<evidence type="ECO:0000256" key="10">
    <source>
        <dbReference type="ARBA" id="ARBA00022884"/>
    </source>
</evidence>
<keyword evidence="5" id="KW-0963">Cytoplasm</keyword>
<evidence type="ECO:0000259" key="15">
    <source>
        <dbReference type="PROSITE" id="PS51686"/>
    </source>
</evidence>
<dbReference type="NCBIfam" id="TIGR00563">
    <property type="entry name" value="rsmB"/>
    <property type="match status" value="1"/>
</dbReference>
<dbReference type="AlphaFoldDB" id="A0A372LBL5"/>
<dbReference type="PANTHER" id="PTHR22807:SF53">
    <property type="entry name" value="RIBOSOMAL RNA SMALL SUBUNIT METHYLTRANSFERASE B-RELATED"/>
    <property type="match status" value="1"/>
</dbReference>
<dbReference type="InterPro" id="IPR035926">
    <property type="entry name" value="NusB-like_sf"/>
</dbReference>
<evidence type="ECO:0000256" key="2">
    <source>
        <dbReference type="ARBA" id="ARBA00004496"/>
    </source>
</evidence>
<dbReference type="FunFam" id="1.10.940.10:FF:000006">
    <property type="entry name" value="16S rRNA (Cytosine(967)-C(5))-methyltransferase RsmB"/>
    <property type="match status" value="1"/>
</dbReference>
<dbReference type="CDD" id="cd02440">
    <property type="entry name" value="AdoMet_MTases"/>
    <property type="match status" value="1"/>
</dbReference>
<keyword evidence="7 14" id="KW-0489">Methyltransferase</keyword>
<dbReference type="RefSeq" id="WP_117328468.1">
    <property type="nucleotide sequence ID" value="NZ_QVTE01000066.1"/>
</dbReference>
<feature type="active site" description="Nucleophile" evidence="14">
    <location>
        <position position="383"/>
    </location>
</feature>
<evidence type="ECO:0000256" key="5">
    <source>
        <dbReference type="ARBA" id="ARBA00022490"/>
    </source>
</evidence>
<dbReference type="Pfam" id="PF01029">
    <property type="entry name" value="NusB"/>
    <property type="match status" value="1"/>
</dbReference>
<dbReference type="PROSITE" id="PS51686">
    <property type="entry name" value="SAM_MT_RSMB_NOP"/>
    <property type="match status" value="1"/>
</dbReference>
<dbReference type="Gene3D" id="1.10.940.10">
    <property type="entry name" value="NusB-like"/>
    <property type="match status" value="1"/>
</dbReference>
<dbReference type="EMBL" id="QVTE01000066">
    <property type="protein sequence ID" value="RFU63221.1"/>
    <property type="molecule type" value="Genomic_DNA"/>
</dbReference>
<feature type="binding site" evidence="14">
    <location>
        <position position="284"/>
    </location>
    <ligand>
        <name>S-adenosyl-L-methionine</name>
        <dbReference type="ChEBI" id="CHEBI:59789"/>
    </ligand>
</feature>
<dbReference type="InterPro" id="IPR018314">
    <property type="entry name" value="RsmB/NOL1/NOP2-like_CS"/>
</dbReference>
<comment type="catalytic activity">
    <reaction evidence="13">
        <text>cytidine(967) in 16S rRNA + S-adenosyl-L-methionine = 5-methylcytidine(967) in 16S rRNA + S-adenosyl-L-homocysteine + H(+)</text>
        <dbReference type="Rhea" id="RHEA:42748"/>
        <dbReference type="Rhea" id="RHEA-COMP:10219"/>
        <dbReference type="Rhea" id="RHEA-COMP:10220"/>
        <dbReference type="ChEBI" id="CHEBI:15378"/>
        <dbReference type="ChEBI" id="CHEBI:57856"/>
        <dbReference type="ChEBI" id="CHEBI:59789"/>
        <dbReference type="ChEBI" id="CHEBI:74483"/>
        <dbReference type="ChEBI" id="CHEBI:82748"/>
        <dbReference type="EC" id="2.1.1.176"/>
    </reaction>
</comment>
<proteinExistence type="inferred from homology"/>
<evidence type="ECO:0000256" key="11">
    <source>
        <dbReference type="ARBA" id="ARBA00030399"/>
    </source>
</evidence>
<dbReference type="Gene3D" id="3.30.70.1170">
    <property type="entry name" value="Sun protein, domain 3"/>
    <property type="match status" value="1"/>
</dbReference>
<feature type="domain" description="SAM-dependent MTase RsmB/NOP-type" evidence="15">
    <location>
        <begin position="172"/>
        <end position="447"/>
    </location>
</feature>
<evidence type="ECO:0000313" key="16">
    <source>
        <dbReference type="EMBL" id="RFU63221.1"/>
    </source>
</evidence>
<keyword evidence="6" id="KW-0698">rRNA processing</keyword>
<protein>
    <recommendedName>
        <fullName evidence="4">16S rRNA (cytosine(967)-C(5))-methyltransferase</fullName>
        <ecNumber evidence="4">2.1.1.176</ecNumber>
    </recommendedName>
    <alternativeName>
        <fullName evidence="11">16S rRNA m5C967 methyltransferase</fullName>
    </alternativeName>
    <alternativeName>
        <fullName evidence="12">rRNA (cytosine-C(5)-)-methyltransferase RsmB</fullName>
    </alternativeName>
</protein>
<reference evidence="16 17" key="1">
    <citation type="submission" date="2018-08" db="EMBL/GenBank/DDBJ databases">
        <title>Bacillus chawlae sp. nov., Bacillus glennii sp. nov., and Bacillus saganii sp. nov. Isolated from the Vehicle Assembly Building at Kennedy Space Center where the Viking Spacecraft were Assembled.</title>
        <authorList>
            <person name="Seuylemezian A."/>
            <person name="Vaishampayan P."/>
        </authorList>
    </citation>
    <scope>NUCLEOTIDE SEQUENCE [LARGE SCALE GENOMIC DNA]</scope>
    <source>
        <strain evidence="16 17">V47-23a</strain>
    </source>
</reference>
<evidence type="ECO:0000256" key="9">
    <source>
        <dbReference type="ARBA" id="ARBA00022691"/>
    </source>
</evidence>
<evidence type="ECO:0000256" key="14">
    <source>
        <dbReference type="PROSITE-ProRule" id="PRU01023"/>
    </source>
</evidence>
<dbReference type="Proteomes" id="UP000264541">
    <property type="component" value="Unassembled WGS sequence"/>
</dbReference>
<comment type="subcellular location">
    <subcellularLocation>
        <location evidence="2">Cytoplasm</location>
    </subcellularLocation>
</comment>
<evidence type="ECO:0000256" key="4">
    <source>
        <dbReference type="ARBA" id="ARBA00012140"/>
    </source>
</evidence>
<feature type="binding site" evidence="14">
    <location>
        <position position="330"/>
    </location>
    <ligand>
        <name>S-adenosyl-L-methionine</name>
        <dbReference type="ChEBI" id="CHEBI:59789"/>
    </ligand>
</feature>
<keyword evidence="10 14" id="KW-0694">RNA-binding</keyword>
<dbReference type="FunFam" id="3.40.50.150:FF:000022">
    <property type="entry name" value="Ribosomal RNA small subunit methyltransferase B"/>
    <property type="match status" value="1"/>
</dbReference>
<dbReference type="SUPFAM" id="SSF53335">
    <property type="entry name" value="S-adenosyl-L-methionine-dependent methyltransferases"/>
    <property type="match status" value="1"/>
</dbReference>
<dbReference type="SUPFAM" id="SSF48013">
    <property type="entry name" value="NusB-like"/>
    <property type="match status" value="1"/>
</dbReference>
<dbReference type="NCBIfam" id="NF011494">
    <property type="entry name" value="PRK14902.1"/>
    <property type="match status" value="1"/>
</dbReference>
<gene>
    <name evidence="16" type="primary">rsmB</name>
    <name evidence="16" type="ORF">D0469_19915</name>
</gene>
<keyword evidence="9 14" id="KW-0949">S-adenosyl-L-methionine</keyword>
<dbReference type="PROSITE" id="PS01153">
    <property type="entry name" value="NOL1_NOP2_SUN"/>
    <property type="match status" value="1"/>
</dbReference>
<dbReference type="GO" id="GO:0003723">
    <property type="term" value="F:RNA binding"/>
    <property type="evidence" value="ECO:0007669"/>
    <property type="project" value="UniProtKB-UniRule"/>
</dbReference>
<comment type="similarity">
    <text evidence="3 14">Belongs to the class I-like SAM-binding methyltransferase superfamily. RsmB/NOP family.</text>
</comment>
<dbReference type="EC" id="2.1.1.176" evidence="4"/>
<keyword evidence="8 14" id="KW-0808">Transferase</keyword>
<sequence>MAAKKKGVREIALEILQSVEKNQSYSNLLLNSTINKYKLSQSDSGLLTELTYGTLQRRMTLDYFLEPFLGNGKKVEDWVMILLRLSVYQMTFLDKVPDHAILFEAVEIAKKRGHKGIASMVNGVLRNIQRKGLPSLDEIKDEDERLAISTSHPTWLVKRWVDQFGFDKTEAMCELNLHAPVQTARVNKTILSRKELILRLEEEGFYVEPSPILHEAIRCLKGNLAHSNAYKEGLLTIQDESSMLVAYALGAKGDDWVLDSCSAPGGKTTHIAEGLSSGKVFALDLHEHKVKLVAEQAERLHLNNIEIKATDSRKAGELFEQQTFDKVLVDAPCSGLGVMRRKPDLKYSKSENDIMRLSSIQRTLLQAVAPLLKQEGTLVYSTCTVDKEENERVADAFLSAHPDFEPDLSLANRMPQEVQPFVDQHEIQIFPQDFGSDGFYIACFRKKV</sequence>
<comment type="function">
    <text evidence="1">Specifically methylates the cytosine at position 967 (m5C967) of 16S rRNA.</text>
</comment>
<keyword evidence="17" id="KW-1185">Reference proteome</keyword>
<feature type="binding site" evidence="14">
    <location>
        <position position="311"/>
    </location>
    <ligand>
        <name>S-adenosyl-L-methionine</name>
        <dbReference type="ChEBI" id="CHEBI:59789"/>
    </ligand>
</feature>
<comment type="caution">
    <text evidence="16">The sequence shown here is derived from an EMBL/GenBank/DDBJ whole genome shotgun (WGS) entry which is preliminary data.</text>
</comment>
<organism evidence="16 17">
    <name type="scientific">Peribacillus saganii</name>
    <dbReference type="NCBI Taxonomy" id="2303992"/>
    <lineage>
        <taxon>Bacteria</taxon>
        <taxon>Bacillati</taxon>
        <taxon>Bacillota</taxon>
        <taxon>Bacilli</taxon>
        <taxon>Bacillales</taxon>
        <taxon>Bacillaceae</taxon>
        <taxon>Peribacillus</taxon>
    </lineage>
</organism>
<dbReference type="PANTHER" id="PTHR22807">
    <property type="entry name" value="NOP2 YEAST -RELATED NOL1/NOP2/FMU SUN DOMAIN-CONTAINING"/>
    <property type="match status" value="1"/>
</dbReference>
<dbReference type="InterPro" id="IPR029063">
    <property type="entry name" value="SAM-dependent_MTases_sf"/>
</dbReference>
<dbReference type="GO" id="GO:0005737">
    <property type="term" value="C:cytoplasm"/>
    <property type="evidence" value="ECO:0007669"/>
    <property type="project" value="UniProtKB-SubCell"/>
</dbReference>
<dbReference type="InterPro" id="IPR023267">
    <property type="entry name" value="RCMT"/>
</dbReference>
<evidence type="ECO:0000256" key="3">
    <source>
        <dbReference type="ARBA" id="ARBA00007494"/>
    </source>
</evidence>
<evidence type="ECO:0000256" key="8">
    <source>
        <dbReference type="ARBA" id="ARBA00022679"/>
    </source>
</evidence>
<dbReference type="InterPro" id="IPR049560">
    <property type="entry name" value="MeTrfase_RsmB-F_NOP2_cat"/>
</dbReference>
<dbReference type="GO" id="GO:0008649">
    <property type="term" value="F:rRNA methyltransferase activity"/>
    <property type="evidence" value="ECO:0007669"/>
    <property type="project" value="InterPro"/>
</dbReference>
<feature type="binding site" evidence="14">
    <location>
        <begin position="261"/>
        <end position="267"/>
    </location>
    <ligand>
        <name>S-adenosyl-L-methionine</name>
        <dbReference type="ChEBI" id="CHEBI:59789"/>
    </ligand>
</feature>
<evidence type="ECO:0000256" key="6">
    <source>
        <dbReference type="ARBA" id="ARBA00022552"/>
    </source>
</evidence>